<organism evidence="1 2">
    <name type="scientific">Novosphingobium piscinae</name>
    <dbReference type="NCBI Taxonomy" id="1507448"/>
    <lineage>
        <taxon>Bacteria</taxon>
        <taxon>Pseudomonadati</taxon>
        <taxon>Pseudomonadota</taxon>
        <taxon>Alphaproteobacteria</taxon>
        <taxon>Sphingomonadales</taxon>
        <taxon>Sphingomonadaceae</taxon>
        <taxon>Novosphingobium</taxon>
    </lineage>
</organism>
<dbReference type="EMBL" id="JACLAX010000001">
    <property type="protein sequence ID" value="MBC2667623.1"/>
    <property type="molecule type" value="Genomic_DNA"/>
</dbReference>
<dbReference type="InterPro" id="IPR036188">
    <property type="entry name" value="FAD/NAD-bd_sf"/>
</dbReference>
<sequence>MTPPDLPDLPAPGPAAAPATSVAIVGAGLAGLACAEVLTGAGHRVALFDKARGPGGRMSTRRVATAMGEASFDHGAQYFTVRDPDFHACVARWAALGLAARWPEAGDEAWVGVPAMNAPVRHMAAAQAVRWSARVDRLTRIAGGWQLIGEGLPDDAFAAVIVALPAEQAAVLLEPWHADLAAEAGATVSAPCWTTMLAFAAPLPTPAATLRDQGAIGWAARNSGKPGRTGPESWVVQASPAWSRAHLEAAADWVTATLTAELGAALGIALPTPVHAGSHRWRYARSGAAGGPGFRHAPAEGLAVCGDWLIGPRVEAAWLSGHRLGTHLAGQDLPRAAPGSRA</sequence>
<comment type="caution">
    <text evidence="1">The sequence shown here is derived from an EMBL/GenBank/DDBJ whole genome shotgun (WGS) entry which is preliminary data.</text>
</comment>
<dbReference type="PANTHER" id="PTHR16128:SF5">
    <property type="entry name" value="FAD_NAD(P)-BINDING OXIDOREDUCTASE FAMILY PROTEIN"/>
    <property type="match status" value="1"/>
</dbReference>
<accession>A0A7X1FV95</accession>
<dbReference type="RefSeq" id="WP_185677513.1">
    <property type="nucleotide sequence ID" value="NZ_JACLAX010000001.1"/>
</dbReference>
<proteinExistence type="predicted"/>
<evidence type="ECO:0000313" key="1">
    <source>
        <dbReference type="EMBL" id="MBC2667623.1"/>
    </source>
</evidence>
<dbReference type="SUPFAM" id="SSF51905">
    <property type="entry name" value="FAD/NAD(P)-binding domain"/>
    <property type="match status" value="1"/>
</dbReference>
<dbReference type="PRINTS" id="PR00419">
    <property type="entry name" value="ADXRDTASE"/>
</dbReference>
<dbReference type="AlphaFoldDB" id="A0A7X1FV95"/>
<gene>
    <name evidence="1" type="ORF">H7F53_00520</name>
</gene>
<dbReference type="Gene3D" id="3.50.50.60">
    <property type="entry name" value="FAD/NAD(P)-binding domain"/>
    <property type="match status" value="1"/>
</dbReference>
<dbReference type="Pfam" id="PF13450">
    <property type="entry name" value="NAD_binding_8"/>
    <property type="match status" value="1"/>
</dbReference>
<keyword evidence="2" id="KW-1185">Reference proteome</keyword>
<evidence type="ECO:0000313" key="2">
    <source>
        <dbReference type="Proteomes" id="UP000551327"/>
    </source>
</evidence>
<reference evidence="1 2" key="1">
    <citation type="submission" date="2020-08" db="EMBL/GenBank/DDBJ databases">
        <title>The genome sequence of type strain Novosphingobium piscinae KCTC 42194.</title>
        <authorList>
            <person name="Liu Y."/>
        </authorList>
    </citation>
    <scope>NUCLEOTIDE SEQUENCE [LARGE SCALE GENOMIC DNA]</scope>
    <source>
        <strain evidence="1 2">KCTC 42194</strain>
    </source>
</reference>
<name>A0A7X1FV95_9SPHN</name>
<dbReference type="Gene3D" id="3.90.660.10">
    <property type="match status" value="1"/>
</dbReference>
<dbReference type="PANTHER" id="PTHR16128">
    <property type="entry name" value="FAD/NAD(P)-BINDING OXIDOREDUCTASE FAMILY PROTEIN"/>
    <property type="match status" value="1"/>
</dbReference>
<dbReference type="Proteomes" id="UP000551327">
    <property type="component" value="Unassembled WGS sequence"/>
</dbReference>
<protein>
    <submittedName>
        <fullName evidence="1">NAD(P)-binding protein</fullName>
    </submittedName>
</protein>